<feature type="repeat" description="TPR" evidence="4">
    <location>
        <begin position="3"/>
        <end position="36"/>
    </location>
</feature>
<keyword evidence="3 4" id="KW-0802">TPR repeat</keyword>
<evidence type="ECO:0000259" key="6">
    <source>
        <dbReference type="Pfam" id="PF22890"/>
    </source>
</evidence>
<feature type="domain" description="EMC2 TPR-like" evidence="6">
    <location>
        <begin position="2"/>
        <end position="55"/>
    </location>
</feature>
<organism evidence="7 8">
    <name type="scientific">Bugula neritina</name>
    <name type="common">Brown bryozoan</name>
    <name type="synonym">Sertularia neritina</name>
    <dbReference type="NCBI Taxonomy" id="10212"/>
    <lineage>
        <taxon>Eukaryota</taxon>
        <taxon>Metazoa</taxon>
        <taxon>Spiralia</taxon>
        <taxon>Lophotrochozoa</taxon>
        <taxon>Bryozoa</taxon>
        <taxon>Gymnolaemata</taxon>
        <taxon>Cheilostomatida</taxon>
        <taxon>Flustrina</taxon>
        <taxon>Buguloidea</taxon>
        <taxon>Bugulidae</taxon>
        <taxon>Bugula</taxon>
    </lineage>
</organism>
<evidence type="ECO:0000256" key="4">
    <source>
        <dbReference type="PROSITE-ProRule" id="PRU00339"/>
    </source>
</evidence>
<evidence type="ECO:0000256" key="3">
    <source>
        <dbReference type="ARBA" id="ARBA00022803"/>
    </source>
</evidence>
<dbReference type="Pfam" id="PF22890">
    <property type="entry name" value="TPR_EMC2"/>
    <property type="match status" value="1"/>
</dbReference>
<reference evidence="7" key="1">
    <citation type="submission" date="2020-06" db="EMBL/GenBank/DDBJ databases">
        <title>Draft genome of Bugula neritina, a colonial animal packing powerful symbionts and potential medicines.</title>
        <authorList>
            <person name="Rayko M."/>
        </authorList>
    </citation>
    <scope>NUCLEOTIDE SEQUENCE [LARGE SCALE GENOMIC DNA]</scope>
    <source>
        <strain evidence="7">Kwan_BN1</strain>
    </source>
</reference>
<keyword evidence="5" id="KW-0472">Membrane</keyword>
<keyword evidence="5" id="KW-0256">Endoplasmic reticulum</keyword>
<proteinExistence type="inferred from homology"/>
<dbReference type="PANTHER" id="PTHR12760">
    <property type="entry name" value="TETRATRICOPEPTIDE REPEAT PROTEIN"/>
    <property type="match status" value="1"/>
</dbReference>
<dbReference type="EMBL" id="VXIV02001809">
    <property type="protein sequence ID" value="KAF6029582.1"/>
    <property type="molecule type" value="Genomic_DNA"/>
</dbReference>
<dbReference type="AlphaFoldDB" id="A0A7J7JT80"/>
<evidence type="ECO:0000256" key="2">
    <source>
        <dbReference type="ARBA" id="ARBA00022737"/>
    </source>
</evidence>
<name>A0A7J7JT80_BUGNE</name>
<accession>A0A7J7JT80</accession>
<sequence>MDFEGWMELSELYLSQADYEKAAFCVEELILNNPNNHLFHQRYAECSQKLAASKSKSKVEHVSIARKAIAKLDDQFKKAKSGTQSIHEAAMNSLLDSLV</sequence>
<keyword evidence="8" id="KW-1185">Reference proteome</keyword>
<dbReference type="PROSITE" id="PS50005">
    <property type="entry name" value="TPR"/>
    <property type="match status" value="1"/>
</dbReference>
<protein>
    <recommendedName>
        <fullName evidence="5">ER membrane protein complex subunit 2</fullName>
    </recommendedName>
</protein>
<evidence type="ECO:0000313" key="7">
    <source>
        <dbReference type="EMBL" id="KAF6029582.1"/>
    </source>
</evidence>
<dbReference type="SUPFAM" id="SSF48452">
    <property type="entry name" value="TPR-like"/>
    <property type="match status" value="1"/>
</dbReference>
<keyword evidence="2" id="KW-0677">Repeat</keyword>
<dbReference type="InterPro" id="IPR011990">
    <property type="entry name" value="TPR-like_helical_dom_sf"/>
</dbReference>
<comment type="subcellular location">
    <subcellularLocation>
        <location evidence="5">Endoplasmic reticulum membrane</location>
        <topology evidence="5">Peripheral membrane protein</topology>
        <orientation evidence="5">Cytoplasmic side</orientation>
    </subcellularLocation>
</comment>
<comment type="subunit">
    <text evidence="5">Component of the ER membrane protein complex (EMC).</text>
</comment>
<comment type="function">
    <text evidence="5">Part of the endoplasmic reticulum membrane protein complex (EMC) that enables the energy-independent insertion into endoplasmic reticulum membranes of newly synthesized membrane proteins.</text>
</comment>
<dbReference type="InterPro" id="IPR055217">
    <property type="entry name" value="TPR_EMC2"/>
</dbReference>
<evidence type="ECO:0000256" key="5">
    <source>
        <dbReference type="RuleBase" id="RU367091"/>
    </source>
</evidence>
<dbReference type="OrthoDB" id="124397at2759"/>
<dbReference type="Proteomes" id="UP000593567">
    <property type="component" value="Unassembled WGS sequence"/>
</dbReference>
<dbReference type="GO" id="GO:0072546">
    <property type="term" value="C:EMC complex"/>
    <property type="evidence" value="ECO:0007669"/>
    <property type="project" value="UniProtKB-UniRule"/>
</dbReference>
<comment type="caution">
    <text evidence="7">The sequence shown here is derived from an EMBL/GenBank/DDBJ whole genome shotgun (WGS) entry which is preliminary data.</text>
</comment>
<dbReference type="Gene3D" id="1.25.40.10">
    <property type="entry name" value="Tetratricopeptide repeat domain"/>
    <property type="match status" value="1"/>
</dbReference>
<gene>
    <name evidence="7" type="ORF">EB796_012151</name>
</gene>
<dbReference type="InterPro" id="IPR019734">
    <property type="entry name" value="TPR_rpt"/>
</dbReference>
<dbReference type="InterPro" id="IPR039856">
    <property type="entry name" value="EMC2-like"/>
</dbReference>
<comment type="similarity">
    <text evidence="1 5">Belongs to the EMC2 family.</text>
</comment>
<evidence type="ECO:0000313" key="8">
    <source>
        <dbReference type="Proteomes" id="UP000593567"/>
    </source>
</evidence>
<evidence type="ECO:0000256" key="1">
    <source>
        <dbReference type="ARBA" id="ARBA00010361"/>
    </source>
</evidence>